<dbReference type="GO" id="GO:0043138">
    <property type="term" value="F:3'-5' DNA helicase activity"/>
    <property type="evidence" value="ECO:0007669"/>
    <property type="project" value="InterPro"/>
</dbReference>
<dbReference type="GO" id="GO:0006281">
    <property type="term" value="P:DNA repair"/>
    <property type="evidence" value="ECO:0007669"/>
    <property type="project" value="InterPro"/>
</dbReference>
<protein>
    <recommendedName>
        <fullName evidence="1">RQC domain-containing protein</fullName>
    </recommendedName>
</protein>
<dbReference type="Gene3D" id="3.40.50.300">
    <property type="entry name" value="P-loop containing nucleotide triphosphate hydrolases"/>
    <property type="match status" value="1"/>
</dbReference>
<keyword evidence="3" id="KW-1185">Reference proteome</keyword>
<organism evidence="2 3">
    <name type="scientific">Sphenodon punctatus</name>
    <name type="common">Tuatara</name>
    <name type="synonym">Hatteria punctata</name>
    <dbReference type="NCBI Taxonomy" id="8508"/>
    <lineage>
        <taxon>Eukaryota</taxon>
        <taxon>Metazoa</taxon>
        <taxon>Chordata</taxon>
        <taxon>Craniata</taxon>
        <taxon>Vertebrata</taxon>
        <taxon>Euteleostomi</taxon>
        <taxon>Lepidosauria</taxon>
        <taxon>Sphenodontia</taxon>
        <taxon>Sphenodontidae</taxon>
        <taxon>Sphenodon</taxon>
    </lineage>
</organism>
<dbReference type="InterPro" id="IPR032284">
    <property type="entry name" value="RecQ_Zn-bd"/>
</dbReference>
<dbReference type="InterPro" id="IPR036390">
    <property type="entry name" value="WH_DNA-bd_sf"/>
</dbReference>
<dbReference type="SUPFAM" id="SSF46785">
    <property type="entry name" value="Winged helix' DNA-binding domain"/>
    <property type="match status" value="1"/>
</dbReference>
<dbReference type="InterPro" id="IPR036388">
    <property type="entry name" value="WH-like_DNA-bd_sf"/>
</dbReference>
<name>A0A8D0LBJ9_SPHPU</name>
<evidence type="ECO:0000259" key="1">
    <source>
        <dbReference type="SMART" id="SM00956"/>
    </source>
</evidence>
<feature type="domain" description="RQC" evidence="1">
    <location>
        <begin position="85"/>
        <end position="174"/>
    </location>
</feature>
<dbReference type="Pfam" id="PF09382">
    <property type="entry name" value="RQC"/>
    <property type="match status" value="1"/>
</dbReference>
<dbReference type="GO" id="GO:0006260">
    <property type="term" value="P:DNA replication"/>
    <property type="evidence" value="ECO:0007669"/>
    <property type="project" value="InterPro"/>
</dbReference>
<evidence type="ECO:0000313" key="2">
    <source>
        <dbReference type="Ensembl" id="ENSSPUP00000022898.1"/>
    </source>
</evidence>
<reference evidence="2" key="2">
    <citation type="submission" date="2025-09" db="UniProtKB">
        <authorList>
            <consortium name="Ensembl"/>
        </authorList>
    </citation>
    <scope>IDENTIFICATION</scope>
</reference>
<dbReference type="Proteomes" id="UP000694392">
    <property type="component" value="Unplaced"/>
</dbReference>
<dbReference type="Gene3D" id="1.10.10.10">
    <property type="entry name" value="Winged helix-like DNA-binding domain superfamily/Winged helix DNA-binding domain"/>
    <property type="match status" value="1"/>
</dbReference>
<sequence>MKFRRLLSEIRKERFRLYKLKMMAKMEKYLNSNSCRRKIILSHFEDKQLRKASSGIMGTEKCCDNCRSRTMCVSSVNDTEDSMENFGQQAYQLMSAVSVLDERFGIGVPILFLRGSNSQRLPDRYRTHTLFGSGKDWPENLWKALKRELVTEDFLKEVSGRSKFLTLCALTVKV</sequence>
<accession>A0A8D0LBJ9</accession>
<dbReference type="SMART" id="SM00956">
    <property type="entry name" value="RQC"/>
    <property type="match status" value="1"/>
</dbReference>
<evidence type="ECO:0000313" key="3">
    <source>
        <dbReference type="Proteomes" id="UP000694392"/>
    </source>
</evidence>
<dbReference type="Pfam" id="PF16124">
    <property type="entry name" value="RecQ_Zn_bind"/>
    <property type="match status" value="1"/>
</dbReference>
<dbReference type="AlphaFoldDB" id="A0A8D0LBJ9"/>
<dbReference type="InterPro" id="IPR018982">
    <property type="entry name" value="RQC_domain"/>
</dbReference>
<dbReference type="Ensembl" id="ENSSPUT00000024411.1">
    <property type="protein sequence ID" value="ENSSPUP00000022898.1"/>
    <property type="gene ID" value="ENSSPUG00000017560.1"/>
</dbReference>
<reference evidence="2" key="1">
    <citation type="submission" date="2025-08" db="UniProtKB">
        <authorList>
            <consortium name="Ensembl"/>
        </authorList>
    </citation>
    <scope>IDENTIFICATION</scope>
</reference>
<dbReference type="InterPro" id="IPR027417">
    <property type="entry name" value="P-loop_NTPase"/>
</dbReference>
<dbReference type="GeneTree" id="ENSGT00940000159168"/>
<proteinExistence type="predicted"/>